<name>A0AAE3EG97_9SPIR</name>
<proteinExistence type="inferred from homology"/>
<evidence type="ECO:0000256" key="2">
    <source>
        <dbReference type="ARBA" id="ARBA00022801"/>
    </source>
</evidence>
<feature type="domain" description="Glycoside hydrolase family 2 immunoglobulin-like beta-sandwich" evidence="4">
    <location>
        <begin position="208"/>
        <end position="295"/>
    </location>
</feature>
<dbReference type="SUPFAM" id="SSF49785">
    <property type="entry name" value="Galactose-binding domain-like"/>
    <property type="match status" value="1"/>
</dbReference>
<dbReference type="InterPro" id="IPR051913">
    <property type="entry name" value="GH2_Domain-Containing"/>
</dbReference>
<dbReference type="InterPro" id="IPR006102">
    <property type="entry name" value="Ig-like_GH2"/>
</dbReference>
<gene>
    <name evidence="7" type="ORF">K7J14_04750</name>
</gene>
<comment type="caution">
    <text evidence="7">The sequence shown here is derived from an EMBL/GenBank/DDBJ whole genome shotgun (WGS) entry which is preliminary data.</text>
</comment>
<dbReference type="Pfam" id="PF00703">
    <property type="entry name" value="Glyco_hydro_2"/>
    <property type="match status" value="1"/>
</dbReference>
<dbReference type="GO" id="GO:0005975">
    <property type="term" value="P:carbohydrate metabolic process"/>
    <property type="evidence" value="ECO:0007669"/>
    <property type="project" value="InterPro"/>
</dbReference>
<dbReference type="Pfam" id="PF22666">
    <property type="entry name" value="Glyco_hydro_2_N2"/>
    <property type="match status" value="1"/>
</dbReference>
<accession>A0AAE3EG97</accession>
<sequence length="609" mass="68729">MYREFYTFFSGGDDHDLKIGIEYGTRNHDGGETMHTTVHTEYPRPYLERDSYFNLNGLWDFSRGKKGASYAFSDRIVVPFSPESRASGLGNFILQDDEELHYRRTFVLPPDFVCDRVFLHFGAVDYECRCRLNGVPVGQHRGGFLPFFFDITSALKEGENVLELDATDPTDGGVQARGKQKLKRGGIWYTPQSGIWQTVWMESVSLDYIRDLSIVPDIDAGTVSASFRTAASTARVKVMDGSEIVAEASLNVSGGFAKAVLQLPEFELWSPENPKLYRLAVSTPGDYVGSWFGMRKFSVESDGTHRRLFLNNRPYFHRGLLDQGYWSEGLLTPPDDAAIVRELALAKEMGFNMLRKHIKIESQRWYWHCDRLGLLVWQDFVCGGGPYRFLKIALLPFLGFRFNDKNHRFMERTDAAGRLEFESEMAETVRHLGNSASLAVWVLFNEGWGQFDSRRLTEVLKGLDSSRIIDSVSGWHDQGPDSSDLKSLHIYYTKPKVPKGETRAVVLSEFGGYSLRVPGHVYDEKKEFGYKVFKTAESLAAGYKKLVEDVVAPLIPEGLSATVYTQLSDVEEEINGLVTCDRAVVKIEPSFLRSVNASLAYPGQDSPAR</sequence>
<dbReference type="SUPFAM" id="SSF49303">
    <property type="entry name" value="beta-Galactosidase/glucuronidase domain"/>
    <property type="match status" value="1"/>
</dbReference>
<reference evidence="7" key="1">
    <citation type="submission" date="2021-08" db="EMBL/GenBank/DDBJ databases">
        <title>Comparative analyses of Brucepasteria parasyntrophica and Teretinema zuelzerae.</title>
        <authorList>
            <person name="Song Y."/>
            <person name="Brune A."/>
        </authorList>
    </citation>
    <scope>NUCLEOTIDE SEQUENCE</scope>
    <source>
        <strain evidence="7">DSM 1903</strain>
    </source>
</reference>
<dbReference type="Pfam" id="PF02836">
    <property type="entry name" value="Glyco_hydro_2_C"/>
    <property type="match status" value="1"/>
</dbReference>
<dbReference type="Proteomes" id="UP001198163">
    <property type="component" value="Unassembled WGS sequence"/>
</dbReference>
<dbReference type="InterPro" id="IPR006103">
    <property type="entry name" value="Glyco_hydro_2_cat"/>
</dbReference>
<evidence type="ECO:0000256" key="1">
    <source>
        <dbReference type="ARBA" id="ARBA00007401"/>
    </source>
</evidence>
<feature type="domain" description="Glycoside hydrolase family 2 catalytic" evidence="5">
    <location>
        <begin position="337"/>
        <end position="482"/>
    </location>
</feature>
<dbReference type="PANTHER" id="PTHR42732">
    <property type="entry name" value="BETA-GALACTOSIDASE"/>
    <property type="match status" value="1"/>
</dbReference>
<dbReference type="SUPFAM" id="SSF51445">
    <property type="entry name" value="(Trans)glycosidases"/>
    <property type="match status" value="1"/>
</dbReference>
<dbReference type="AlphaFoldDB" id="A0AAE3EG97"/>
<evidence type="ECO:0000259" key="4">
    <source>
        <dbReference type="Pfam" id="PF00703"/>
    </source>
</evidence>
<evidence type="ECO:0000259" key="5">
    <source>
        <dbReference type="Pfam" id="PF02836"/>
    </source>
</evidence>
<evidence type="ECO:0000259" key="6">
    <source>
        <dbReference type="Pfam" id="PF22666"/>
    </source>
</evidence>
<dbReference type="Gene3D" id="2.60.40.10">
    <property type="entry name" value="Immunoglobulins"/>
    <property type="match status" value="1"/>
</dbReference>
<dbReference type="Gene3D" id="2.60.120.260">
    <property type="entry name" value="Galactose-binding domain-like"/>
    <property type="match status" value="1"/>
</dbReference>
<keyword evidence="3" id="KW-0326">Glycosidase</keyword>
<feature type="domain" description="Beta-mannosidase-like galactose-binding" evidence="6">
    <location>
        <begin position="97"/>
        <end position="180"/>
    </location>
</feature>
<organism evidence="7 8">
    <name type="scientific">Teretinema zuelzerae</name>
    <dbReference type="NCBI Taxonomy" id="156"/>
    <lineage>
        <taxon>Bacteria</taxon>
        <taxon>Pseudomonadati</taxon>
        <taxon>Spirochaetota</taxon>
        <taxon>Spirochaetia</taxon>
        <taxon>Spirochaetales</taxon>
        <taxon>Treponemataceae</taxon>
        <taxon>Teretinema</taxon>
    </lineage>
</organism>
<dbReference type="InterPro" id="IPR054593">
    <property type="entry name" value="Beta-mannosidase-like_N2"/>
</dbReference>
<dbReference type="InterPro" id="IPR013783">
    <property type="entry name" value="Ig-like_fold"/>
</dbReference>
<dbReference type="Gene3D" id="3.20.20.80">
    <property type="entry name" value="Glycosidases"/>
    <property type="match status" value="1"/>
</dbReference>
<dbReference type="GO" id="GO:0004553">
    <property type="term" value="F:hydrolase activity, hydrolyzing O-glycosyl compounds"/>
    <property type="evidence" value="ECO:0007669"/>
    <property type="project" value="InterPro"/>
</dbReference>
<dbReference type="RefSeq" id="WP_230753756.1">
    <property type="nucleotide sequence ID" value="NZ_JAINWA010000001.1"/>
</dbReference>
<dbReference type="InterPro" id="IPR008979">
    <property type="entry name" value="Galactose-bd-like_sf"/>
</dbReference>
<comment type="similarity">
    <text evidence="1">Belongs to the glycosyl hydrolase 2 family.</text>
</comment>
<dbReference type="InterPro" id="IPR036156">
    <property type="entry name" value="Beta-gal/glucu_dom_sf"/>
</dbReference>
<evidence type="ECO:0000256" key="3">
    <source>
        <dbReference type="ARBA" id="ARBA00023295"/>
    </source>
</evidence>
<dbReference type="EMBL" id="JAINWA010000001">
    <property type="protein sequence ID" value="MCD1654007.1"/>
    <property type="molecule type" value="Genomic_DNA"/>
</dbReference>
<evidence type="ECO:0000313" key="8">
    <source>
        <dbReference type="Proteomes" id="UP001198163"/>
    </source>
</evidence>
<keyword evidence="2 7" id="KW-0378">Hydrolase</keyword>
<evidence type="ECO:0000313" key="7">
    <source>
        <dbReference type="EMBL" id="MCD1654007.1"/>
    </source>
</evidence>
<dbReference type="PANTHER" id="PTHR42732:SF2">
    <property type="entry name" value="BETA-MANNOSIDASE"/>
    <property type="match status" value="1"/>
</dbReference>
<keyword evidence="8" id="KW-1185">Reference proteome</keyword>
<protein>
    <submittedName>
        <fullName evidence="7">Glycoside hydrolase family 2</fullName>
    </submittedName>
</protein>
<dbReference type="InterPro" id="IPR017853">
    <property type="entry name" value="GH"/>
</dbReference>